<keyword evidence="5" id="KW-0410">Iron transport</keyword>
<dbReference type="Gene3D" id="2.170.130.10">
    <property type="entry name" value="TonB-dependent receptor, plug domain"/>
    <property type="match status" value="1"/>
</dbReference>
<dbReference type="SUPFAM" id="SSF56935">
    <property type="entry name" value="Porins"/>
    <property type="match status" value="1"/>
</dbReference>
<comment type="subcellular location">
    <subcellularLocation>
        <location evidence="1 14">Cell outer membrane</location>
        <topology evidence="1 14">Multi-pass membrane protein</topology>
    </subcellularLocation>
</comment>
<dbReference type="PANTHER" id="PTHR32552:SF83">
    <property type="entry name" value="BLR3904 PROTEIN"/>
    <property type="match status" value="1"/>
</dbReference>
<keyword evidence="7 18" id="KW-0732">Signal</keyword>
<keyword evidence="11 14" id="KW-0472">Membrane</keyword>
<evidence type="ECO:0000256" key="13">
    <source>
        <dbReference type="ARBA" id="ARBA00023237"/>
    </source>
</evidence>
<dbReference type="RefSeq" id="WP_160347209.1">
    <property type="nucleotide sequence ID" value="NZ_WKJZ01000003.1"/>
</dbReference>
<evidence type="ECO:0000256" key="15">
    <source>
        <dbReference type="PROSITE-ProRule" id="PRU10143"/>
    </source>
</evidence>
<evidence type="ECO:0000256" key="2">
    <source>
        <dbReference type="ARBA" id="ARBA00009810"/>
    </source>
</evidence>
<dbReference type="InterPro" id="IPR037066">
    <property type="entry name" value="Plug_dom_sf"/>
</dbReference>
<dbReference type="InterPro" id="IPR000531">
    <property type="entry name" value="Beta-barrel_TonB"/>
</dbReference>
<evidence type="ECO:0000313" key="22">
    <source>
        <dbReference type="Proteomes" id="UP000429555"/>
    </source>
</evidence>
<feature type="domain" description="TonB-dependent receptor-like beta-barrel" evidence="19">
    <location>
        <begin position="247"/>
        <end position="705"/>
    </location>
</feature>
<evidence type="ECO:0000256" key="1">
    <source>
        <dbReference type="ARBA" id="ARBA00004571"/>
    </source>
</evidence>
<dbReference type="Pfam" id="PF00593">
    <property type="entry name" value="TonB_dep_Rec_b-barrel"/>
    <property type="match status" value="1"/>
</dbReference>
<evidence type="ECO:0000256" key="17">
    <source>
        <dbReference type="RuleBase" id="RU003357"/>
    </source>
</evidence>
<sequence length="743" mass="80878">MRASSVKAARLPQRQLLATAIGLTVASWAAVAVAEQAPSQPAKRAVELDSVTVTGTQAEGYKTSTSASPKYTAPLLDTPQTISVVPQKVIEEQQALSLRQVLSNVSGITFTAGEGGGGSGDSINIRGFGANANMQIDGLRDSTQTNRTDTFNIEAVEVIKGPNSVFGGSGTTGGSINQVTKQPLGRDFTRIGGSLGTDNYHRLTLDSNQTLDGVGTDSAMRLNLMLHENDVPGRDKIDRERWGFAPSLALGLSDDTRLTLSYFHQSDDILPDYGVPARDGKKLAGVDRDDYFGFSNLDKDEIETDSFTVKLEHRFNDSLSLQNLTRYSQIDRNTVISASHANTTGVPAGNYKPAGPQAYGRDVNSELWINQTNLSADFDTFGLAHSLAAGVEISREDYERVTYNHGLGAALYPADGYELGNPPGYWSGPINKTRTADTSTQLENQALYVFDTVALAPEWDLNLGLRYDWIDGEYKNVALPAGTLTKLDTRDEMFSGRVGLVYKPAENGRIYVAYGTSFNPTAEFLATTGSGINENTADLSPEKNKTWELGTKWELFDRRLELDAAVFRVEKSNARETMADGSSQLAGEQRVQGVELGVTGHITEQWDVFANYTFLDSETLKAADTAAGIAREGQALANTPPRSFNLWTSYELPAGWTLGYGARYVSERNVSTSSRAKLDAYWLHNAMVGYQLSNNLELQLNLNNLFDQDYVERVRQTPGTDARSSAIEYGDGRSAVLSATYSF</sequence>
<comment type="similarity">
    <text evidence="2 14 17">Belongs to the TonB-dependent receptor family.</text>
</comment>
<dbReference type="FunFam" id="2.170.130.10:FF:000001">
    <property type="entry name" value="Catecholate siderophore TonB-dependent receptor"/>
    <property type="match status" value="1"/>
</dbReference>
<keyword evidence="3 14" id="KW-0813">Transport</keyword>
<dbReference type="GO" id="GO:0009279">
    <property type="term" value="C:cell outer membrane"/>
    <property type="evidence" value="ECO:0007669"/>
    <property type="project" value="UniProtKB-SubCell"/>
</dbReference>
<evidence type="ECO:0000256" key="11">
    <source>
        <dbReference type="ARBA" id="ARBA00023136"/>
    </source>
</evidence>
<dbReference type="InterPro" id="IPR010917">
    <property type="entry name" value="TonB_rcpt_CS"/>
</dbReference>
<keyword evidence="4 14" id="KW-1134">Transmembrane beta strand</keyword>
<feature type="short sequence motif" description="TonB box" evidence="15">
    <location>
        <begin position="50"/>
        <end position="56"/>
    </location>
</feature>
<accession>A0A6I4KVJ4</accession>
<feature type="short sequence motif" description="TonB C-terminal box" evidence="16">
    <location>
        <begin position="726"/>
        <end position="743"/>
    </location>
</feature>
<evidence type="ECO:0000256" key="12">
    <source>
        <dbReference type="ARBA" id="ARBA00023170"/>
    </source>
</evidence>
<dbReference type="PANTHER" id="PTHR32552">
    <property type="entry name" value="FERRICHROME IRON RECEPTOR-RELATED"/>
    <property type="match status" value="1"/>
</dbReference>
<evidence type="ECO:0000259" key="19">
    <source>
        <dbReference type="Pfam" id="PF00593"/>
    </source>
</evidence>
<evidence type="ECO:0000313" key="21">
    <source>
        <dbReference type="EMBL" id="MVW76720.1"/>
    </source>
</evidence>
<keyword evidence="6 14" id="KW-0812">Transmembrane</keyword>
<dbReference type="InterPro" id="IPR012910">
    <property type="entry name" value="Plug_dom"/>
</dbReference>
<keyword evidence="8" id="KW-0408">Iron</keyword>
<protein>
    <submittedName>
        <fullName evidence="21">TonB-dependent siderophore receptor</fullName>
    </submittedName>
</protein>
<dbReference type="EMBL" id="WKJZ01000003">
    <property type="protein sequence ID" value="MVW76720.1"/>
    <property type="molecule type" value="Genomic_DNA"/>
</dbReference>
<dbReference type="Pfam" id="PF07715">
    <property type="entry name" value="Plug"/>
    <property type="match status" value="1"/>
</dbReference>
<keyword evidence="10 15" id="KW-0798">TonB box</keyword>
<dbReference type="PROSITE" id="PS52016">
    <property type="entry name" value="TONB_DEPENDENT_REC_3"/>
    <property type="match status" value="1"/>
</dbReference>
<evidence type="ECO:0000256" key="10">
    <source>
        <dbReference type="ARBA" id="ARBA00023077"/>
    </source>
</evidence>
<evidence type="ECO:0000256" key="4">
    <source>
        <dbReference type="ARBA" id="ARBA00022452"/>
    </source>
</evidence>
<evidence type="ECO:0000256" key="3">
    <source>
        <dbReference type="ARBA" id="ARBA00022448"/>
    </source>
</evidence>
<keyword evidence="12 21" id="KW-0675">Receptor</keyword>
<dbReference type="PROSITE" id="PS00430">
    <property type="entry name" value="TONB_DEPENDENT_REC_1"/>
    <property type="match status" value="1"/>
</dbReference>
<dbReference type="GO" id="GO:0015891">
    <property type="term" value="P:siderophore transport"/>
    <property type="evidence" value="ECO:0007669"/>
    <property type="project" value="InterPro"/>
</dbReference>
<reference evidence="21 22" key="1">
    <citation type="submission" date="2019-11" db="EMBL/GenBank/DDBJ databases">
        <title>Pseudomonas flavidum sp. nov., isolated from Baiyang Lake.</title>
        <authorList>
            <person name="Zhao Y."/>
        </authorList>
    </citation>
    <scope>NUCLEOTIDE SEQUENCE [LARGE SCALE GENOMIC DNA]</scope>
    <source>
        <strain evidence="22">R-22-3 w-18</strain>
    </source>
</reference>
<dbReference type="Gene3D" id="2.40.170.20">
    <property type="entry name" value="TonB-dependent receptor, beta-barrel domain"/>
    <property type="match status" value="1"/>
</dbReference>
<keyword evidence="13 14" id="KW-0998">Cell outer membrane</keyword>
<dbReference type="Proteomes" id="UP000429555">
    <property type="component" value="Unassembled WGS sequence"/>
</dbReference>
<feature type="chain" id="PRO_5026004729" evidence="18">
    <location>
        <begin position="35"/>
        <end position="743"/>
    </location>
</feature>
<evidence type="ECO:0000256" key="14">
    <source>
        <dbReference type="PROSITE-ProRule" id="PRU01360"/>
    </source>
</evidence>
<evidence type="ECO:0000256" key="16">
    <source>
        <dbReference type="PROSITE-ProRule" id="PRU10144"/>
    </source>
</evidence>
<dbReference type="CDD" id="cd01347">
    <property type="entry name" value="ligand_gated_channel"/>
    <property type="match status" value="1"/>
</dbReference>
<dbReference type="NCBIfam" id="TIGR01783">
    <property type="entry name" value="TonB-siderophor"/>
    <property type="match status" value="1"/>
</dbReference>
<evidence type="ECO:0000259" key="20">
    <source>
        <dbReference type="Pfam" id="PF07715"/>
    </source>
</evidence>
<dbReference type="GO" id="GO:0038023">
    <property type="term" value="F:signaling receptor activity"/>
    <property type="evidence" value="ECO:0007669"/>
    <property type="project" value="InterPro"/>
</dbReference>
<feature type="signal peptide" evidence="18">
    <location>
        <begin position="1"/>
        <end position="34"/>
    </location>
</feature>
<evidence type="ECO:0000256" key="6">
    <source>
        <dbReference type="ARBA" id="ARBA00022692"/>
    </source>
</evidence>
<dbReference type="InterPro" id="IPR010916">
    <property type="entry name" value="TonB_box_CS"/>
</dbReference>
<keyword evidence="22" id="KW-1185">Reference proteome</keyword>
<evidence type="ECO:0000256" key="18">
    <source>
        <dbReference type="SAM" id="SignalP"/>
    </source>
</evidence>
<gene>
    <name evidence="21" type="ORF">GJV18_15475</name>
</gene>
<evidence type="ECO:0000256" key="8">
    <source>
        <dbReference type="ARBA" id="ARBA00023004"/>
    </source>
</evidence>
<feature type="domain" description="TonB-dependent receptor plug" evidence="20">
    <location>
        <begin position="75"/>
        <end position="174"/>
    </location>
</feature>
<name>A0A6I4KVJ4_9PSED</name>
<dbReference type="PROSITE" id="PS01156">
    <property type="entry name" value="TONB_DEPENDENT_REC_2"/>
    <property type="match status" value="1"/>
</dbReference>
<organism evidence="21 22">
    <name type="scientific">Pseudomonas xionganensis</name>
    <dbReference type="NCBI Taxonomy" id="2654845"/>
    <lineage>
        <taxon>Bacteria</taxon>
        <taxon>Pseudomonadati</taxon>
        <taxon>Pseudomonadota</taxon>
        <taxon>Gammaproteobacteria</taxon>
        <taxon>Pseudomonadales</taxon>
        <taxon>Pseudomonadaceae</taxon>
        <taxon>Pseudomonas</taxon>
    </lineage>
</organism>
<dbReference type="InterPro" id="IPR036942">
    <property type="entry name" value="Beta-barrel_TonB_sf"/>
</dbReference>
<evidence type="ECO:0000256" key="5">
    <source>
        <dbReference type="ARBA" id="ARBA00022496"/>
    </source>
</evidence>
<dbReference type="GO" id="GO:0015344">
    <property type="term" value="F:siderophore uptake transmembrane transporter activity"/>
    <property type="evidence" value="ECO:0007669"/>
    <property type="project" value="TreeGrafter"/>
</dbReference>
<dbReference type="InterPro" id="IPR010105">
    <property type="entry name" value="TonB_sidphr_rcpt"/>
</dbReference>
<comment type="caution">
    <text evidence="21">The sequence shown here is derived from an EMBL/GenBank/DDBJ whole genome shotgun (WGS) entry which is preliminary data.</text>
</comment>
<evidence type="ECO:0000256" key="7">
    <source>
        <dbReference type="ARBA" id="ARBA00022729"/>
    </source>
</evidence>
<evidence type="ECO:0000256" key="9">
    <source>
        <dbReference type="ARBA" id="ARBA00023065"/>
    </source>
</evidence>
<dbReference type="InterPro" id="IPR039426">
    <property type="entry name" value="TonB-dep_rcpt-like"/>
</dbReference>
<dbReference type="AlphaFoldDB" id="A0A6I4KVJ4"/>
<keyword evidence="9" id="KW-0406">Ion transport</keyword>
<proteinExistence type="inferred from homology"/>